<keyword evidence="5 6" id="KW-0472">Membrane</keyword>
<evidence type="ECO:0000256" key="6">
    <source>
        <dbReference type="SAM" id="Phobius"/>
    </source>
</evidence>
<feature type="transmembrane region" description="Helical" evidence="6">
    <location>
        <begin position="169"/>
        <end position="188"/>
    </location>
</feature>
<feature type="transmembrane region" description="Helical" evidence="6">
    <location>
        <begin position="69"/>
        <end position="87"/>
    </location>
</feature>
<feature type="transmembrane region" description="Helical" evidence="6">
    <location>
        <begin position="102"/>
        <end position="123"/>
    </location>
</feature>
<dbReference type="InterPro" id="IPR003740">
    <property type="entry name" value="YitT"/>
</dbReference>
<dbReference type="Pfam" id="PF02588">
    <property type="entry name" value="YitT_membrane"/>
    <property type="match status" value="1"/>
</dbReference>
<keyword evidence="3 6" id="KW-0812">Transmembrane</keyword>
<feature type="transmembrane region" description="Helical" evidence="6">
    <location>
        <begin position="33"/>
        <end position="62"/>
    </location>
</feature>
<keyword evidence="4 6" id="KW-1133">Transmembrane helix</keyword>
<dbReference type="Proteomes" id="UP001229346">
    <property type="component" value="Unassembled WGS sequence"/>
</dbReference>
<dbReference type="PANTHER" id="PTHR33545:SF5">
    <property type="entry name" value="UPF0750 MEMBRANE PROTEIN YITT"/>
    <property type="match status" value="1"/>
</dbReference>
<dbReference type="InterPro" id="IPR051461">
    <property type="entry name" value="UPF0750_membrane"/>
</dbReference>
<evidence type="ECO:0000256" key="1">
    <source>
        <dbReference type="ARBA" id="ARBA00004651"/>
    </source>
</evidence>
<dbReference type="EMBL" id="JAUSSU010000012">
    <property type="protein sequence ID" value="MDQ0115658.1"/>
    <property type="molecule type" value="Genomic_DNA"/>
</dbReference>
<gene>
    <name evidence="7" type="ORF">J2T15_005125</name>
</gene>
<name>A0ABT9U9H4_PAEHA</name>
<keyword evidence="8" id="KW-1185">Reference proteome</keyword>
<evidence type="ECO:0000256" key="4">
    <source>
        <dbReference type="ARBA" id="ARBA00022989"/>
    </source>
</evidence>
<evidence type="ECO:0000256" key="3">
    <source>
        <dbReference type="ARBA" id="ARBA00022692"/>
    </source>
</evidence>
<evidence type="ECO:0000256" key="5">
    <source>
        <dbReference type="ARBA" id="ARBA00023136"/>
    </source>
</evidence>
<comment type="caution">
    <text evidence="7">The sequence shown here is derived from an EMBL/GenBank/DDBJ whole genome shotgun (WGS) entry which is preliminary data.</text>
</comment>
<proteinExistence type="predicted"/>
<organism evidence="7 8">
    <name type="scientific">Paenibacillus harenae</name>
    <dbReference type="NCBI Taxonomy" id="306543"/>
    <lineage>
        <taxon>Bacteria</taxon>
        <taxon>Bacillati</taxon>
        <taxon>Bacillota</taxon>
        <taxon>Bacilli</taxon>
        <taxon>Bacillales</taxon>
        <taxon>Paenibacillaceae</taxon>
        <taxon>Paenibacillus</taxon>
    </lineage>
</organism>
<feature type="transmembrane region" description="Helical" evidence="6">
    <location>
        <begin position="7"/>
        <end position="27"/>
    </location>
</feature>
<evidence type="ECO:0000313" key="8">
    <source>
        <dbReference type="Proteomes" id="UP001229346"/>
    </source>
</evidence>
<evidence type="ECO:0000313" key="7">
    <source>
        <dbReference type="EMBL" id="MDQ0115658.1"/>
    </source>
</evidence>
<dbReference type="PANTHER" id="PTHR33545">
    <property type="entry name" value="UPF0750 MEMBRANE PROTEIN YITT-RELATED"/>
    <property type="match status" value="1"/>
</dbReference>
<accession>A0ABT9U9H4</accession>
<reference evidence="7 8" key="1">
    <citation type="submission" date="2023-07" db="EMBL/GenBank/DDBJ databases">
        <title>Sorghum-associated microbial communities from plants grown in Nebraska, USA.</title>
        <authorList>
            <person name="Schachtman D."/>
        </authorList>
    </citation>
    <scope>NUCLEOTIDE SEQUENCE [LARGE SCALE GENOMIC DNA]</scope>
    <source>
        <strain evidence="7 8">CC482</strain>
    </source>
</reference>
<feature type="transmembrane region" description="Helical" evidence="6">
    <location>
        <begin position="143"/>
        <end position="163"/>
    </location>
</feature>
<sequence length="194" mass="20995">MSKIGAIIVGSVLIAIGINIFVVPLGILDGGVIGIALIINYLFGIKIGLVMLLSSIPIFVLIWFHNRELLFISISGLLLSSYLIDLMEPYQYYFSYYIEWTAFTRAVIGGFIIGTGIGIMLRYHVSTGGTDLVAEYLSGFVKINVGIIVLIIDLLVISIGEWVLPGDSFMLSLMTISAGGVATSLCTLKRSEHG</sequence>
<protein>
    <submittedName>
        <fullName evidence="7">Uncharacterized membrane-anchored protein YitT (DUF2179 family)</fullName>
    </submittedName>
</protein>
<keyword evidence="2" id="KW-1003">Cell membrane</keyword>
<evidence type="ECO:0000256" key="2">
    <source>
        <dbReference type="ARBA" id="ARBA00022475"/>
    </source>
</evidence>
<comment type="subcellular location">
    <subcellularLocation>
        <location evidence="1">Cell membrane</location>
        <topology evidence="1">Multi-pass membrane protein</topology>
    </subcellularLocation>
</comment>